<evidence type="ECO:0000313" key="3">
    <source>
        <dbReference type="Proteomes" id="UP000663722"/>
    </source>
</evidence>
<dbReference type="SUPFAM" id="SSF109709">
    <property type="entry name" value="KorB DNA-binding domain-like"/>
    <property type="match status" value="1"/>
</dbReference>
<dbReference type="Proteomes" id="UP000663722">
    <property type="component" value="Chromosome"/>
</dbReference>
<feature type="domain" description="ParB-like N-terminal" evidence="1">
    <location>
        <begin position="14"/>
        <end position="123"/>
    </location>
</feature>
<evidence type="ECO:0000313" key="2">
    <source>
        <dbReference type="EMBL" id="QTA89874.1"/>
    </source>
</evidence>
<dbReference type="GO" id="GO:0007059">
    <property type="term" value="P:chromosome segregation"/>
    <property type="evidence" value="ECO:0007669"/>
    <property type="project" value="TreeGrafter"/>
</dbReference>
<keyword evidence="3" id="KW-1185">Reference proteome</keyword>
<dbReference type="KEGG" id="dmm:dnm_059310"/>
<name>A0A975BRG9_9BACT</name>
<dbReference type="PANTHER" id="PTHR33375">
    <property type="entry name" value="CHROMOSOME-PARTITIONING PROTEIN PARB-RELATED"/>
    <property type="match status" value="1"/>
</dbReference>
<dbReference type="Gene3D" id="3.90.1530.10">
    <property type="entry name" value="Conserved hypothetical protein from pyrococcus furiosus pfu- 392566-001, ParB domain"/>
    <property type="match status" value="1"/>
</dbReference>
<accession>A0A975BRG9</accession>
<dbReference type="InterPro" id="IPR050336">
    <property type="entry name" value="Chromosome_partition/occlusion"/>
</dbReference>
<dbReference type="EMBL" id="CP061800">
    <property type="protein sequence ID" value="QTA89874.1"/>
    <property type="molecule type" value="Genomic_DNA"/>
</dbReference>
<dbReference type="GO" id="GO:0005694">
    <property type="term" value="C:chromosome"/>
    <property type="evidence" value="ECO:0007669"/>
    <property type="project" value="TreeGrafter"/>
</dbReference>
<evidence type="ECO:0000259" key="1">
    <source>
        <dbReference type="SMART" id="SM00470"/>
    </source>
</evidence>
<dbReference type="SUPFAM" id="SSF110849">
    <property type="entry name" value="ParB/Sulfiredoxin"/>
    <property type="match status" value="1"/>
</dbReference>
<dbReference type="PANTHER" id="PTHR33375:SF1">
    <property type="entry name" value="CHROMOSOME-PARTITIONING PROTEIN PARB-RELATED"/>
    <property type="match status" value="1"/>
</dbReference>
<dbReference type="SMART" id="SM00470">
    <property type="entry name" value="ParB"/>
    <property type="match status" value="1"/>
</dbReference>
<dbReference type="Gene3D" id="1.10.10.2830">
    <property type="match status" value="1"/>
</dbReference>
<organism evidence="2 3">
    <name type="scientific">Desulfonema magnum</name>
    <dbReference type="NCBI Taxonomy" id="45655"/>
    <lineage>
        <taxon>Bacteria</taxon>
        <taxon>Pseudomonadati</taxon>
        <taxon>Thermodesulfobacteriota</taxon>
        <taxon>Desulfobacteria</taxon>
        <taxon>Desulfobacterales</taxon>
        <taxon>Desulfococcaceae</taxon>
        <taxon>Desulfonema</taxon>
    </lineage>
</organism>
<dbReference type="RefSeq" id="WP_207678320.1">
    <property type="nucleotide sequence ID" value="NZ_CP061800.1"/>
</dbReference>
<dbReference type="InterPro" id="IPR003115">
    <property type="entry name" value="ParB_N"/>
</dbReference>
<dbReference type="InterPro" id="IPR036086">
    <property type="entry name" value="ParB/Sulfiredoxin_sf"/>
</dbReference>
<gene>
    <name evidence="2" type="ORF">dnm_059310</name>
</gene>
<sequence>MPDYPISNFHFPIFTVSLSCVDLEDCTYQITTETSVDDLSCSIESVGLMCPPLLINQRPETGNSNVGRADFEHCPQPGGFTIVSGFRRIAACHCLGWSDIEARILNADTQKLDCVKFAITENAFQRPLNLIEMSRAVYMLSVFFKEDKKLAEAASAIGVLANPSLVKKLKAVCLLPGAIQDNVLSDTISLSMALELGRLEADAGVAFAGLFETLKLSLNKQREIITRVREIALREDISILDVIMGDDFQEILNNEDLDRNQKARDIRFYLKQRRFPAITRTETAFEALVKELNLGKNVSLRPPRDFEGTVYNLNLSFKDLTELKACGVSVEKIIQNPAFDRWLKGTDNDSCVKI</sequence>
<protein>
    <submittedName>
        <fullName evidence="2">ParB-like nuclease domain-containing protein</fullName>
    </submittedName>
</protein>
<proteinExistence type="predicted"/>
<dbReference type="AlphaFoldDB" id="A0A975BRG9"/>
<reference evidence="2" key="1">
    <citation type="journal article" date="2021" name="Microb. Physiol.">
        <title>Proteogenomic Insights into the Physiology of Marine, Sulfate-Reducing, Filamentous Desulfonema limicola and Desulfonema magnum.</title>
        <authorList>
            <person name="Schnaars V."/>
            <person name="Wohlbrand L."/>
            <person name="Scheve S."/>
            <person name="Hinrichs C."/>
            <person name="Reinhardt R."/>
            <person name="Rabus R."/>
        </authorList>
    </citation>
    <scope>NUCLEOTIDE SEQUENCE</scope>
    <source>
        <strain evidence="2">4be13</strain>
    </source>
</reference>